<dbReference type="WBParaSite" id="ECPE_0000416301-mRNA-1">
    <property type="protein sequence ID" value="ECPE_0000416301-mRNA-1"/>
    <property type="gene ID" value="ECPE_0000416301"/>
</dbReference>
<name>A0A183AB20_9TREM</name>
<evidence type="ECO:0000256" key="5">
    <source>
        <dbReference type="SAM" id="MobiDB-lite"/>
    </source>
</evidence>
<dbReference type="AlphaFoldDB" id="A0A183AB20"/>
<comment type="subcellular location">
    <subcellularLocation>
        <location evidence="1 4">Nucleus</location>
    </subcellularLocation>
</comment>
<gene>
    <name evidence="7" type="ORF">ECPE_LOCUS4155</name>
</gene>
<sequence length="626" mass="67138">MGRPGKGHYWTIDPTAEYMFQDGASRRRPRGFRRKCASAVAAAVAANISSPNGYVHLPYANSSYKFQQNPFPGLNLGTFGGDPQFTKEMQQFLMPSTTRALSPGCGMTAGDPTTQVISSPLPPMASSLNMTTTSVALNNSRVPLPSTQLMDQHEDLGPSSSSSVDSLFSVQTNTNGISHSLIPSGMLSIGTNFPPSSSESIFKSNTPIAMVTSLPAPLITMSQLLPRSRSPYYQESSTPTPGSNHTTSELTEVYLHPSGSDNLDTNTSMPYHHPLPSIYQAITFGSTAIAPSLGTNTISATYGQHHLQQSNQTTSSQGLTTNTNTTSATNCINPDLLYPYDLRTSFTHCPASDRTQEIETELPRSSSRDSSRKVGLNCTSILDAMGSLSHTGSNLTNVLPQLDLNNAGSILDSEWNTYSGWQYQTDSRQSRFAPSTEEIPTTVAEVPGRDILIHGSDSGLGMMGNTEPSWAMSKTVSVAPRYDDHLSQSVTPTSLSPGVLPQTSPSGTGTTHTTTRSGQLNQRTKDSLLSGAISSDGAIERARSMLTSLNHQLQLQMSSSNFPSGAGKSEAHSEEELITNTTTNNNTPYGQDLLTMQGHPSYIHPNDVRAPLQTENNGPSPPVNYM</sequence>
<organism evidence="9">
    <name type="scientific">Echinostoma caproni</name>
    <dbReference type="NCBI Taxonomy" id="27848"/>
    <lineage>
        <taxon>Eukaryota</taxon>
        <taxon>Metazoa</taxon>
        <taxon>Spiralia</taxon>
        <taxon>Lophotrochozoa</taxon>
        <taxon>Platyhelminthes</taxon>
        <taxon>Trematoda</taxon>
        <taxon>Digenea</taxon>
        <taxon>Plagiorchiida</taxon>
        <taxon>Echinostomata</taxon>
        <taxon>Echinostomatoidea</taxon>
        <taxon>Echinostomatidae</taxon>
        <taxon>Echinostoma</taxon>
    </lineage>
</organism>
<feature type="region of interest" description="Disordered" evidence="5">
    <location>
        <begin position="606"/>
        <end position="626"/>
    </location>
</feature>
<evidence type="ECO:0000259" key="6">
    <source>
        <dbReference type="PROSITE" id="PS50039"/>
    </source>
</evidence>
<evidence type="ECO:0000256" key="4">
    <source>
        <dbReference type="PROSITE-ProRule" id="PRU00089"/>
    </source>
</evidence>
<feature type="region of interest" description="Disordered" evidence="5">
    <location>
        <begin position="487"/>
        <end position="531"/>
    </location>
</feature>
<evidence type="ECO:0000256" key="2">
    <source>
        <dbReference type="ARBA" id="ARBA00023125"/>
    </source>
</evidence>
<feature type="domain" description="Fork-head" evidence="6">
    <location>
        <begin position="1"/>
        <end position="30"/>
    </location>
</feature>
<dbReference type="PANTHER" id="PTHR46262">
    <property type="entry name" value="FORKHEAD BOX PROTEIN BINIOU"/>
    <property type="match status" value="1"/>
</dbReference>
<dbReference type="InterPro" id="IPR051770">
    <property type="entry name" value="Forkhead_box_regulator"/>
</dbReference>
<dbReference type="PROSITE" id="PS50039">
    <property type="entry name" value="FORK_HEAD_3"/>
    <property type="match status" value="1"/>
</dbReference>
<keyword evidence="2 4" id="KW-0238">DNA-binding</keyword>
<dbReference type="GO" id="GO:0000981">
    <property type="term" value="F:DNA-binding transcription factor activity, RNA polymerase II-specific"/>
    <property type="evidence" value="ECO:0007669"/>
    <property type="project" value="TreeGrafter"/>
</dbReference>
<dbReference type="GO" id="GO:0005634">
    <property type="term" value="C:nucleus"/>
    <property type="evidence" value="ECO:0007669"/>
    <property type="project" value="UniProtKB-SubCell"/>
</dbReference>
<reference evidence="7 8" key="2">
    <citation type="submission" date="2018-11" db="EMBL/GenBank/DDBJ databases">
        <authorList>
            <consortium name="Pathogen Informatics"/>
        </authorList>
    </citation>
    <scope>NUCLEOTIDE SEQUENCE [LARGE SCALE GENOMIC DNA]</scope>
    <source>
        <strain evidence="7 8">Egypt</strain>
    </source>
</reference>
<dbReference type="GO" id="GO:0009887">
    <property type="term" value="P:animal organ morphogenesis"/>
    <property type="evidence" value="ECO:0007669"/>
    <property type="project" value="TreeGrafter"/>
</dbReference>
<keyword evidence="8" id="KW-1185">Reference proteome</keyword>
<dbReference type="EMBL" id="UZAN01041041">
    <property type="protein sequence ID" value="VDP71769.1"/>
    <property type="molecule type" value="Genomic_DNA"/>
</dbReference>
<dbReference type="OrthoDB" id="5402974at2759"/>
<feature type="compositionally biased region" description="Low complexity" evidence="5">
    <location>
        <begin position="503"/>
        <end position="518"/>
    </location>
</feature>
<dbReference type="Proteomes" id="UP000272942">
    <property type="component" value="Unassembled WGS sequence"/>
</dbReference>
<proteinExistence type="predicted"/>
<evidence type="ECO:0000256" key="1">
    <source>
        <dbReference type="ARBA" id="ARBA00004123"/>
    </source>
</evidence>
<evidence type="ECO:0000256" key="3">
    <source>
        <dbReference type="ARBA" id="ARBA00023242"/>
    </source>
</evidence>
<protein>
    <submittedName>
        <fullName evidence="9">Fork-head domain-containing protein</fullName>
    </submittedName>
</protein>
<evidence type="ECO:0000313" key="7">
    <source>
        <dbReference type="EMBL" id="VDP71769.1"/>
    </source>
</evidence>
<dbReference type="GO" id="GO:0000978">
    <property type="term" value="F:RNA polymerase II cis-regulatory region sequence-specific DNA binding"/>
    <property type="evidence" value="ECO:0007669"/>
    <property type="project" value="TreeGrafter"/>
</dbReference>
<feature type="compositionally biased region" description="Polar residues" evidence="5">
    <location>
        <begin position="487"/>
        <end position="496"/>
    </location>
</feature>
<dbReference type="InterPro" id="IPR001766">
    <property type="entry name" value="Fork_head_dom"/>
</dbReference>
<feature type="DNA-binding region" description="Fork-head" evidence="4">
    <location>
        <begin position="1"/>
        <end position="30"/>
    </location>
</feature>
<evidence type="ECO:0000313" key="8">
    <source>
        <dbReference type="Proteomes" id="UP000272942"/>
    </source>
</evidence>
<reference evidence="9" key="1">
    <citation type="submission" date="2016-06" db="UniProtKB">
        <authorList>
            <consortium name="WormBaseParasite"/>
        </authorList>
    </citation>
    <scope>IDENTIFICATION</scope>
</reference>
<feature type="region of interest" description="Disordered" evidence="5">
    <location>
        <begin position="558"/>
        <end position="587"/>
    </location>
</feature>
<accession>A0A183AB20</accession>
<dbReference type="PANTHER" id="PTHR46262:SF2">
    <property type="entry name" value="FORKHEAD BOX PROTEIN BINIOU"/>
    <property type="match status" value="1"/>
</dbReference>
<keyword evidence="3 4" id="KW-0539">Nucleus</keyword>
<evidence type="ECO:0000313" key="9">
    <source>
        <dbReference type="WBParaSite" id="ECPE_0000416301-mRNA-1"/>
    </source>
</evidence>